<dbReference type="InterPro" id="IPR016162">
    <property type="entry name" value="Ald_DH_N"/>
</dbReference>
<dbReference type="GO" id="GO:0016491">
    <property type="term" value="F:oxidoreductase activity"/>
    <property type="evidence" value="ECO:0007669"/>
    <property type="project" value="UniProtKB-KW"/>
</dbReference>
<organism evidence="3">
    <name type="scientific">Phenylobacterium glaciei</name>
    <dbReference type="NCBI Taxonomy" id="2803784"/>
    <lineage>
        <taxon>Bacteria</taxon>
        <taxon>Pseudomonadati</taxon>
        <taxon>Pseudomonadota</taxon>
        <taxon>Alphaproteobacteria</taxon>
        <taxon>Caulobacterales</taxon>
        <taxon>Caulobacteraceae</taxon>
        <taxon>Phenylobacterium</taxon>
    </lineage>
</organism>
<sequence>MDESVLGRFAVATSADLDDALASAQAAFLMWRDVGPWPAPRCCGAAALILERADALATALTREQGKPFAQARMEIEAARAPSTGPPRRAAAPMAG</sequence>
<dbReference type="Gene3D" id="3.40.605.10">
    <property type="entry name" value="Aldehyde Dehydrogenase, Chain A, domain 1"/>
    <property type="match status" value="1"/>
</dbReference>
<keyword evidence="1" id="KW-0560">Oxidoreductase</keyword>
<evidence type="ECO:0000313" key="3">
    <source>
        <dbReference type="EMBL" id="QQZ50926.1"/>
    </source>
</evidence>
<feature type="domain" description="Aldehyde dehydrogenase" evidence="2">
    <location>
        <begin position="2"/>
        <end position="78"/>
    </location>
</feature>
<evidence type="ECO:0000256" key="1">
    <source>
        <dbReference type="ARBA" id="ARBA00023002"/>
    </source>
</evidence>
<name>A0A974S9I9_9CAUL</name>
<gene>
    <name evidence="3" type="ORF">JKL49_06690</name>
</gene>
<proteinExistence type="predicted"/>
<reference evidence="3" key="1">
    <citation type="submission" date="2021-01" db="EMBL/GenBank/DDBJ databases">
        <title>Genome sequence of Phenylobacterium sp. 20VBR1 isolated from a valley glaceir, Ny-Alesund, Svalbard.</title>
        <authorList>
            <person name="Thomas F.A."/>
            <person name="Krishnan K.P."/>
            <person name="Sinha R.K."/>
        </authorList>
    </citation>
    <scope>NUCLEOTIDE SEQUENCE</scope>
    <source>
        <strain evidence="3">20VBR1</strain>
    </source>
</reference>
<dbReference type="AlphaFoldDB" id="A0A974S9I9"/>
<dbReference type="Pfam" id="PF00171">
    <property type="entry name" value="Aldedh"/>
    <property type="match status" value="1"/>
</dbReference>
<protein>
    <submittedName>
        <fullName evidence="3">Aldehyde dehydrogenase family protein</fullName>
    </submittedName>
</protein>
<dbReference type="SUPFAM" id="SSF53720">
    <property type="entry name" value="ALDH-like"/>
    <property type="match status" value="1"/>
</dbReference>
<dbReference type="InterPro" id="IPR016161">
    <property type="entry name" value="Ald_DH/histidinol_DH"/>
</dbReference>
<evidence type="ECO:0000259" key="2">
    <source>
        <dbReference type="Pfam" id="PF00171"/>
    </source>
</evidence>
<dbReference type="InterPro" id="IPR015590">
    <property type="entry name" value="Aldehyde_DH_dom"/>
</dbReference>
<dbReference type="EMBL" id="CP068570">
    <property type="protein sequence ID" value="QQZ50926.1"/>
    <property type="molecule type" value="Genomic_DNA"/>
</dbReference>
<accession>A0A974S9I9</accession>